<dbReference type="EMBL" id="VSSQ01103559">
    <property type="protein sequence ID" value="MPN44433.1"/>
    <property type="molecule type" value="Genomic_DNA"/>
</dbReference>
<accession>A0A645IAI0</accession>
<protein>
    <submittedName>
        <fullName evidence="1">Uncharacterized protein</fullName>
    </submittedName>
</protein>
<comment type="caution">
    <text evidence="1">The sequence shown here is derived from an EMBL/GenBank/DDBJ whole genome shotgun (WGS) entry which is preliminary data.</text>
</comment>
<name>A0A645IAI0_9ZZZZ</name>
<organism evidence="1">
    <name type="scientific">bioreactor metagenome</name>
    <dbReference type="NCBI Taxonomy" id="1076179"/>
    <lineage>
        <taxon>unclassified sequences</taxon>
        <taxon>metagenomes</taxon>
        <taxon>ecological metagenomes</taxon>
    </lineage>
</organism>
<evidence type="ECO:0000313" key="1">
    <source>
        <dbReference type="EMBL" id="MPN44433.1"/>
    </source>
</evidence>
<proteinExistence type="predicted"/>
<gene>
    <name evidence="1" type="ORF">SDC9_191998</name>
</gene>
<dbReference type="AlphaFoldDB" id="A0A645IAI0"/>
<sequence length="94" mass="10734">MLKEIKPEVSNIRIMEFSKTPRGNSYFLRWYGIATNYNWQAYLTVCAGAAFVEVTAKDLDGEIITLTKTPLSFDYLKKCGLVSKYQRRGGEAEK</sequence>
<reference evidence="1" key="1">
    <citation type="submission" date="2019-08" db="EMBL/GenBank/DDBJ databases">
        <authorList>
            <person name="Kucharzyk K."/>
            <person name="Murdoch R.W."/>
            <person name="Higgins S."/>
            <person name="Loffler F."/>
        </authorList>
    </citation>
    <scope>NUCLEOTIDE SEQUENCE</scope>
</reference>